<dbReference type="Pfam" id="PF16614">
    <property type="entry name" value="RhoGEF67_u2"/>
    <property type="match status" value="2"/>
</dbReference>
<feature type="region of interest" description="Disordered" evidence="1">
    <location>
        <begin position="108"/>
        <end position="136"/>
    </location>
</feature>
<organism evidence="2">
    <name type="scientific">Timema californicum</name>
    <name type="common">California timema</name>
    <name type="synonym">Walking stick</name>
    <dbReference type="NCBI Taxonomy" id="61474"/>
    <lineage>
        <taxon>Eukaryota</taxon>
        <taxon>Metazoa</taxon>
        <taxon>Ecdysozoa</taxon>
        <taxon>Arthropoda</taxon>
        <taxon>Hexapoda</taxon>
        <taxon>Insecta</taxon>
        <taxon>Pterygota</taxon>
        <taxon>Neoptera</taxon>
        <taxon>Polyneoptera</taxon>
        <taxon>Phasmatodea</taxon>
        <taxon>Timematodea</taxon>
        <taxon>Timematoidea</taxon>
        <taxon>Timematidae</taxon>
        <taxon>Timema</taxon>
    </lineage>
</organism>
<feature type="region of interest" description="Disordered" evidence="1">
    <location>
        <begin position="31"/>
        <end position="87"/>
    </location>
</feature>
<proteinExistence type="predicted"/>
<evidence type="ECO:0000313" key="2">
    <source>
        <dbReference type="EMBL" id="CAD7572806.1"/>
    </source>
</evidence>
<gene>
    <name evidence="2" type="ORF">TCMB3V08_LOCUS5450</name>
</gene>
<feature type="compositionally biased region" description="Polar residues" evidence="1">
    <location>
        <begin position="34"/>
        <end position="48"/>
    </location>
</feature>
<accession>A0A7R9P7A9</accession>
<reference evidence="2" key="1">
    <citation type="submission" date="2020-11" db="EMBL/GenBank/DDBJ databases">
        <authorList>
            <person name="Tran Van P."/>
        </authorList>
    </citation>
    <scope>NUCLEOTIDE SEQUENCE</scope>
</reference>
<name>A0A7R9P7A9_TIMCA</name>
<evidence type="ECO:0000256" key="1">
    <source>
        <dbReference type="SAM" id="MobiDB-lite"/>
    </source>
</evidence>
<dbReference type="EMBL" id="OE181230">
    <property type="protein sequence ID" value="CAD7572806.1"/>
    <property type="molecule type" value="Genomic_DNA"/>
</dbReference>
<dbReference type="AlphaFoldDB" id="A0A7R9P7A9"/>
<protein>
    <submittedName>
        <fullName evidence="2">(California timema) hypothetical protein</fullName>
    </submittedName>
</protein>
<sequence length="136" mass="15613">MNLKKMGCNEVDWIELVQDRVKTSAVSPPMCAHVSTTKHTPPQGNKGWSMSCLRPSPPLRPCLALGRDDSPRKSTRSYNRRQSDRTFEEDAQILRVIEAYCSSAKSRYTVNSGKKKEERNDEGRQEEKTRNMKRII</sequence>
<feature type="compositionally biased region" description="Basic and acidic residues" evidence="1">
    <location>
        <begin position="114"/>
        <end position="130"/>
    </location>
</feature>